<proteinExistence type="predicted"/>
<dbReference type="OrthoDB" id="140416at2"/>
<dbReference type="PANTHER" id="PTHR34351">
    <property type="entry name" value="SLR1927 PROTEIN-RELATED"/>
    <property type="match status" value="1"/>
</dbReference>
<dbReference type="AlphaFoldDB" id="I8UCC8"/>
<sequence>MKKVARKLRLFLFITSCACSFLYAIILGGFISWFLFYALLFCLTYVLLLRILPLQGMEIERSLSKDRIMAGEEVTIKLTISRHSLFPILYFIIEDLLPPSLSRSIVETGKDAQVSGKVIYFPFFQRTFSYEFRVKPVPRGIFEWDTLRVTTGDLFGLYQKSRTILCKSSLFVYPAYQTIEHSELAHSLQSGTKRSSRRSSTTESLTVSVRDYVPGDRLSWLHWKATARSNKLVTKVFEQQLNEDLVLWIDQSTASYKANEALFERVISFAASYALYTIQKGSEAVLYEEKPSLRAQSHSGFQQKWDMLHKLAGLSLKKESWERAFEGLEMERSFDGKKLILFTPILNEAFVASVKRLRIQHGDLYVFYFPNDSELSKQEQTWLHRLRHQEIPALAVTHDHFQRVLKAGGQRAGS</sequence>
<gene>
    <name evidence="2" type="ORF">A374_15424</name>
</gene>
<keyword evidence="3" id="KW-1185">Reference proteome</keyword>
<dbReference type="RefSeq" id="WP_007203158.1">
    <property type="nucleotide sequence ID" value="NZ_AKKV01000033.1"/>
</dbReference>
<dbReference type="Pfam" id="PF01882">
    <property type="entry name" value="DUF58"/>
    <property type="match status" value="1"/>
</dbReference>
<reference evidence="2 3" key="1">
    <citation type="journal article" date="2012" name="J. Bacteriol.">
        <title>Genome of Bacillus macauensis ZFHKF-1, a Long-Chain-Forming Bacterium.</title>
        <authorList>
            <person name="Cai L."/>
            <person name="Zhang T."/>
        </authorList>
    </citation>
    <scope>NUCLEOTIDE SEQUENCE [LARGE SCALE GENOMIC DNA]</scope>
    <source>
        <strain evidence="2 3">ZFHKF-1</strain>
    </source>
</reference>
<protein>
    <recommendedName>
        <fullName evidence="1">DUF58 domain-containing protein</fullName>
    </recommendedName>
</protein>
<dbReference type="eggNOG" id="COG1721">
    <property type="taxonomic scope" value="Bacteria"/>
</dbReference>
<evidence type="ECO:0000313" key="3">
    <source>
        <dbReference type="Proteomes" id="UP000004080"/>
    </source>
</evidence>
<dbReference type="EMBL" id="AKKV01000033">
    <property type="protein sequence ID" value="EIT84438.1"/>
    <property type="molecule type" value="Genomic_DNA"/>
</dbReference>
<accession>I8UCC8</accession>
<dbReference type="STRING" id="1196324.A374_15424"/>
<dbReference type="Proteomes" id="UP000004080">
    <property type="component" value="Unassembled WGS sequence"/>
</dbReference>
<organism evidence="2 3">
    <name type="scientific">Fictibacillus macauensis ZFHKF-1</name>
    <dbReference type="NCBI Taxonomy" id="1196324"/>
    <lineage>
        <taxon>Bacteria</taxon>
        <taxon>Bacillati</taxon>
        <taxon>Bacillota</taxon>
        <taxon>Bacilli</taxon>
        <taxon>Bacillales</taxon>
        <taxon>Fictibacillaceae</taxon>
        <taxon>Fictibacillus</taxon>
    </lineage>
</organism>
<dbReference type="PANTHER" id="PTHR34351:SF2">
    <property type="entry name" value="DUF58 DOMAIN-CONTAINING PROTEIN"/>
    <property type="match status" value="1"/>
</dbReference>
<evidence type="ECO:0000259" key="1">
    <source>
        <dbReference type="Pfam" id="PF01882"/>
    </source>
</evidence>
<feature type="domain" description="DUF58" evidence="1">
    <location>
        <begin position="208"/>
        <end position="335"/>
    </location>
</feature>
<name>I8UCC8_9BACL</name>
<evidence type="ECO:0000313" key="2">
    <source>
        <dbReference type="EMBL" id="EIT84438.1"/>
    </source>
</evidence>
<dbReference type="PATRIC" id="fig|1196324.3.peg.3160"/>
<dbReference type="InterPro" id="IPR002881">
    <property type="entry name" value="DUF58"/>
</dbReference>
<comment type="caution">
    <text evidence="2">The sequence shown here is derived from an EMBL/GenBank/DDBJ whole genome shotgun (WGS) entry which is preliminary data.</text>
</comment>